<dbReference type="InterPro" id="IPR029063">
    <property type="entry name" value="SAM-dependent_MTases_sf"/>
</dbReference>
<keyword evidence="3" id="KW-1185">Reference proteome</keyword>
<dbReference type="PANTHER" id="PTHR45036">
    <property type="entry name" value="METHYLTRANSFERASE LIKE 7B"/>
    <property type="match status" value="1"/>
</dbReference>
<dbReference type="Pfam" id="PF13489">
    <property type="entry name" value="Methyltransf_23"/>
    <property type="match status" value="1"/>
</dbReference>
<evidence type="ECO:0000256" key="1">
    <source>
        <dbReference type="SAM" id="Phobius"/>
    </source>
</evidence>
<dbReference type="EMBL" id="VNKQ01000020">
    <property type="protein sequence ID" value="KAG0645165.1"/>
    <property type="molecule type" value="Genomic_DNA"/>
</dbReference>
<dbReference type="Proteomes" id="UP000785200">
    <property type="component" value="Unassembled WGS sequence"/>
</dbReference>
<keyword evidence="1" id="KW-0472">Membrane</keyword>
<dbReference type="OrthoDB" id="540004at2759"/>
<dbReference type="SUPFAM" id="SSF53335">
    <property type="entry name" value="S-adenosyl-L-methionine-dependent methyltransferases"/>
    <property type="match status" value="1"/>
</dbReference>
<dbReference type="AlphaFoldDB" id="A0A9P6SPZ9"/>
<feature type="transmembrane region" description="Helical" evidence="1">
    <location>
        <begin position="16"/>
        <end position="43"/>
    </location>
</feature>
<evidence type="ECO:0008006" key="4">
    <source>
        <dbReference type="Google" id="ProtNLM"/>
    </source>
</evidence>
<keyword evidence="1" id="KW-0812">Transmembrane</keyword>
<protein>
    <recommendedName>
        <fullName evidence="4">S-adenosyl-L-methionine-dependent methyltransferase</fullName>
    </recommendedName>
</protein>
<reference evidence="2" key="1">
    <citation type="submission" date="2019-07" db="EMBL/GenBank/DDBJ databases">
        <title>Hyphodiscus hymeniophilus genome sequencing and assembly.</title>
        <authorList>
            <person name="Kramer G."/>
            <person name="Nodwell J."/>
        </authorList>
    </citation>
    <scope>NUCLEOTIDE SEQUENCE</scope>
    <source>
        <strain evidence="2">ATCC 34498</strain>
    </source>
</reference>
<comment type="caution">
    <text evidence="2">The sequence shown here is derived from an EMBL/GenBank/DDBJ whole genome shotgun (WGS) entry which is preliminary data.</text>
</comment>
<organism evidence="2 3">
    <name type="scientific">Hyphodiscus hymeniophilus</name>
    <dbReference type="NCBI Taxonomy" id="353542"/>
    <lineage>
        <taxon>Eukaryota</taxon>
        <taxon>Fungi</taxon>
        <taxon>Dikarya</taxon>
        <taxon>Ascomycota</taxon>
        <taxon>Pezizomycotina</taxon>
        <taxon>Leotiomycetes</taxon>
        <taxon>Helotiales</taxon>
        <taxon>Hyphodiscaceae</taxon>
        <taxon>Hyphodiscus</taxon>
    </lineage>
</organism>
<accession>A0A9P6SPZ9</accession>
<dbReference type="CDD" id="cd02440">
    <property type="entry name" value="AdoMet_MTases"/>
    <property type="match status" value="1"/>
</dbReference>
<dbReference type="InterPro" id="IPR052356">
    <property type="entry name" value="Thiol_S-MT"/>
</dbReference>
<dbReference type="Gene3D" id="3.40.50.150">
    <property type="entry name" value="Vaccinia Virus protein VP39"/>
    <property type="match status" value="1"/>
</dbReference>
<dbReference type="PANTHER" id="PTHR45036:SF1">
    <property type="entry name" value="METHYLTRANSFERASE LIKE 7A"/>
    <property type="match status" value="1"/>
</dbReference>
<sequence>MFEKYMDVLWHLIDPWHFMCFSASYLPVTIFNLLITLQFSVLLSPSKLKDAWFARFWGRVGPETRENAIPRVRPLISQARGVVLEIGPGSGEWVNLYDKEKVTKVYGVEPNRDHHELLRRRVKEAGLSDIYEIVPVGVEELGETWVGMGEVDSIVTIQCLCSVPKPKEMINALYGYVKEGGQWIVYEHVVTHHGRFIAAYQALVDIPWPHFLGGCSITRDTEKWLRASGRWSKVDLQQPELEPSYQVIPHVMGILTK</sequence>
<name>A0A9P6SPZ9_9HELO</name>
<proteinExistence type="predicted"/>
<keyword evidence="1" id="KW-1133">Transmembrane helix</keyword>
<evidence type="ECO:0000313" key="2">
    <source>
        <dbReference type="EMBL" id="KAG0645165.1"/>
    </source>
</evidence>
<evidence type="ECO:0000313" key="3">
    <source>
        <dbReference type="Proteomes" id="UP000785200"/>
    </source>
</evidence>
<gene>
    <name evidence="2" type="ORF">D0Z07_9286</name>
</gene>